<dbReference type="InterPro" id="IPR010982">
    <property type="entry name" value="Lambda_DNA-bd_dom_sf"/>
</dbReference>
<dbReference type="PROSITE" id="PS50943">
    <property type="entry name" value="HTH_CROC1"/>
    <property type="match status" value="1"/>
</dbReference>
<accession>A0ABN2X7P2</accession>
<evidence type="ECO:0000313" key="3">
    <source>
        <dbReference type="Proteomes" id="UP001500897"/>
    </source>
</evidence>
<dbReference type="RefSeq" id="WP_344554385.1">
    <property type="nucleotide sequence ID" value="NZ_BAAANS010000031.1"/>
</dbReference>
<evidence type="ECO:0000313" key="2">
    <source>
        <dbReference type="EMBL" id="GAA2106802.1"/>
    </source>
</evidence>
<dbReference type="PANTHER" id="PTHR47691:SF3">
    <property type="entry name" value="HTH-TYPE TRANSCRIPTIONAL REGULATOR RV0890C-RELATED"/>
    <property type="match status" value="1"/>
</dbReference>
<comment type="caution">
    <text evidence="2">The sequence shown here is derived from an EMBL/GenBank/DDBJ whole genome shotgun (WGS) entry which is preliminary data.</text>
</comment>
<name>A0ABN2X7P2_9ACTN</name>
<dbReference type="PANTHER" id="PTHR47691">
    <property type="entry name" value="REGULATOR-RELATED"/>
    <property type="match status" value="1"/>
</dbReference>
<dbReference type="SUPFAM" id="SSF52540">
    <property type="entry name" value="P-loop containing nucleoside triphosphate hydrolases"/>
    <property type="match status" value="1"/>
</dbReference>
<dbReference type="Gene3D" id="3.40.50.300">
    <property type="entry name" value="P-loop containing nucleotide triphosphate hydrolases"/>
    <property type="match status" value="1"/>
</dbReference>
<dbReference type="InterPro" id="IPR027417">
    <property type="entry name" value="P-loop_NTPase"/>
</dbReference>
<sequence length="451" mass="47776">MDVRDRPVCFGDALHLLRKRTGTTQEQLAALSAVSVRAIRDLELGRASRPRRETVRLLADALRLDPSSRALLESSAGRPAEDTTLRQLYEEGAAAPPVPIGPITGRRTDTDVVCEALGTERLVSLVGLAGVGKTRLALAVAERVRADGAAAVVWLSGHGAPGADRPGHPEHSDRAGQPHDVLRPWILDRLSGAGPVDDLAALIGDRRTLLVVDAHESSRVLREPLLRLLDHCPGLRVLTTTREPLLLRDARTVPVRPLSLTAVGGSGSGDEHPPAVALLLSRLRYCRPVLEPTEATVEAAALLCGVLDGIPLALELAAAWFPVYSPQQLVPIARESPLDLLEPVFGAEGEAGTDLRGSVRQSVAGLRPSESRLLRALALHTGALPLDLAAERLGMAPAETRRAAHLLVLRGLAAQECTADGGAALTVLNLVRSVLLAAPAPREPLPAASRR</sequence>
<dbReference type="Proteomes" id="UP001500897">
    <property type="component" value="Unassembled WGS sequence"/>
</dbReference>
<protein>
    <submittedName>
        <fullName evidence="2">Helix-turn-helix domain-containing protein</fullName>
    </submittedName>
</protein>
<dbReference type="CDD" id="cd00093">
    <property type="entry name" value="HTH_XRE"/>
    <property type="match status" value="1"/>
</dbReference>
<dbReference type="SMART" id="SM00530">
    <property type="entry name" value="HTH_XRE"/>
    <property type="match status" value="1"/>
</dbReference>
<proteinExistence type="predicted"/>
<evidence type="ECO:0000259" key="1">
    <source>
        <dbReference type="PROSITE" id="PS50943"/>
    </source>
</evidence>
<gene>
    <name evidence="2" type="ORF">GCM10009759_45360</name>
</gene>
<dbReference type="Gene3D" id="1.10.260.40">
    <property type="entry name" value="lambda repressor-like DNA-binding domains"/>
    <property type="match status" value="1"/>
</dbReference>
<keyword evidence="3" id="KW-1185">Reference proteome</keyword>
<reference evidence="2 3" key="1">
    <citation type="journal article" date="2019" name="Int. J. Syst. Evol. Microbiol.">
        <title>The Global Catalogue of Microorganisms (GCM) 10K type strain sequencing project: providing services to taxonomists for standard genome sequencing and annotation.</title>
        <authorList>
            <consortium name="The Broad Institute Genomics Platform"/>
            <consortium name="The Broad Institute Genome Sequencing Center for Infectious Disease"/>
            <person name="Wu L."/>
            <person name="Ma J."/>
        </authorList>
    </citation>
    <scope>NUCLEOTIDE SEQUENCE [LARGE SCALE GENOMIC DNA]</scope>
    <source>
        <strain evidence="2 3">JCM 14559</strain>
    </source>
</reference>
<dbReference type="InterPro" id="IPR001387">
    <property type="entry name" value="Cro/C1-type_HTH"/>
</dbReference>
<dbReference type="SUPFAM" id="SSF47413">
    <property type="entry name" value="lambda repressor-like DNA-binding domains"/>
    <property type="match status" value="1"/>
</dbReference>
<dbReference type="Pfam" id="PF13560">
    <property type="entry name" value="HTH_31"/>
    <property type="match status" value="1"/>
</dbReference>
<feature type="domain" description="HTH cro/C1-type" evidence="1">
    <location>
        <begin position="14"/>
        <end position="69"/>
    </location>
</feature>
<dbReference type="EMBL" id="BAAANS010000031">
    <property type="protein sequence ID" value="GAA2106802.1"/>
    <property type="molecule type" value="Genomic_DNA"/>
</dbReference>
<organism evidence="2 3">
    <name type="scientific">Kitasatospora saccharophila</name>
    <dbReference type="NCBI Taxonomy" id="407973"/>
    <lineage>
        <taxon>Bacteria</taxon>
        <taxon>Bacillati</taxon>
        <taxon>Actinomycetota</taxon>
        <taxon>Actinomycetes</taxon>
        <taxon>Kitasatosporales</taxon>
        <taxon>Streptomycetaceae</taxon>
        <taxon>Kitasatospora</taxon>
    </lineage>
</organism>